<proteinExistence type="predicted"/>
<dbReference type="Pfam" id="PF13822">
    <property type="entry name" value="ACC_epsilon"/>
    <property type="match status" value="1"/>
</dbReference>
<evidence type="ECO:0000313" key="1">
    <source>
        <dbReference type="EMBL" id="AWK70263.1"/>
    </source>
</evidence>
<dbReference type="AlphaFoldDB" id="A0A2S2BNX6"/>
<gene>
    <name evidence="1" type="ORF">CBI38_00390</name>
</gene>
<dbReference type="RefSeq" id="WP_109325469.1">
    <property type="nucleotide sequence ID" value="NZ_CP021354.1"/>
</dbReference>
<dbReference type="EMBL" id="CP021354">
    <property type="protein sequence ID" value="AWK70263.1"/>
    <property type="molecule type" value="Genomic_DNA"/>
</dbReference>
<organism evidence="1 2">
    <name type="scientific">Rhodococcus oxybenzonivorans</name>
    <dbReference type="NCBI Taxonomy" id="1990687"/>
    <lineage>
        <taxon>Bacteria</taxon>
        <taxon>Bacillati</taxon>
        <taxon>Actinomycetota</taxon>
        <taxon>Actinomycetes</taxon>
        <taxon>Mycobacteriales</taxon>
        <taxon>Nocardiaceae</taxon>
        <taxon>Rhodococcus</taxon>
    </lineage>
</organism>
<evidence type="ECO:0008006" key="3">
    <source>
        <dbReference type="Google" id="ProtNLM"/>
    </source>
</evidence>
<dbReference type="KEGG" id="roz:CBI38_00390"/>
<sequence>MSGGESFGTMTAELVVDEVFDEIASGVAMTEQAPAAPVVTFRGNPSDTDIAAVLAVFAALASAGSTADAPVSDEDPWGTPALILRRQVAAAAVLVNAGY</sequence>
<protein>
    <recommendedName>
        <fullName evidence="3">Acyl-CoA carboxylase epsilon subunit</fullName>
    </recommendedName>
</protein>
<keyword evidence="2" id="KW-1185">Reference proteome</keyword>
<dbReference type="OrthoDB" id="4479589at2"/>
<evidence type="ECO:0000313" key="2">
    <source>
        <dbReference type="Proteomes" id="UP000245711"/>
    </source>
</evidence>
<reference evidence="1 2" key="1">
    <citation type="submission" date="2017-05" db="EMBL/GenBank/DDBJ databases">
        <title>Isolation of Rhodococcus sp. S2-17 biodegrading of BP-3.</title>
        <authorList>
            <person name="Lee Y."/>
            <person name="Kim K.H."/>
            <person name="Chun B.H."/>
            <person name="Jung H.S."/>
            <person name="Jeon C.O."/>
        </authorList>
    </citation>
    <scope>NUCLEOTIDE SEQUENCE [LARGE SCALE GENOMIC DNA]</scope>
    <source>
        <strain evidence="1 2">S2-17</strain>
    </source>
</reference>
<dbReference type="InterPro" id="IPR032716">
    <property type="entry name" value="ACC_epsilon"/>
</dbReference>
<accession>A0A2S2BNX6</accession>
<dbReference type="Proteomes" id="UP000245711">
    <property type="component" value="Chromosome"/>
</dbReference>
<name>A0A2S2BNX6_9NOCA</name>
<dbReference type="GO" id="GO:0003989">
    <property type="term" value="F:acetyl-CoA carboxylase activity"/>
    <property type="evidence" value="ECO:0007669"/>
    <property type="project" value="InterPro"/>
</dbReference>
<dbReference type="GO" id="GO:0004658">
    <property type="term" value="F:propionyl-CoA carboxylase activity"/>
    <property type="evidence" value="ECO:0007669"/>
    <property type="project" value="InterPro"/>
</dbReference>